<dbReference type="InterPro" id="IPR027620">
    <property type="entry name" value="Cas12a"/>
</dbReference>
<feature type="active site" description="For DNase activity of RuvC domain" evidence="1">
    <location>
        <position position="1040"/>
    </location>
</feature>
<evidence type="ECO:0000256" key="3">
    <source>
        <dbReference type="PIRSR" id="PIRSR627620-3"/>
    </source>
</evidence>
<dbReference type="EMBL" id="PCSU01000090">
    <property type="protein sequence ID" value="PIP56079.1"/>
    <property type="molecule type" value="Genomic_DNA"/>
</dbReference>
<feature type="active site" description="For DNase activity of RuvC domain" evidence="1">
    <location>
        <position position="955"/>
    </location>
</feature>
<dbReference type="Pfam" id="PF18516">
    <property type="entry name" value="RuvC_1"/>
    <property type="match status" value="1"/>
</dbReference>
<feature type="region of interest" description="Binds crRNA alone and in crRNA-target DNA heteroduplex" evidence="2">
    <location>
        <begin position="56"/>
        <end position="60"/>
    </location>
</feature>
<dbReference type="Proteomes" id="UP000228495">
    <property type="component" value="Unassembled WGS sequence"/>
</dbReference>
<feature type="site" description="Binds crRNA" evidence="3">
    <location>
        <position position="888"/>
    </location>
</feature>
<sequence>MASSHFISLDNSFSKFTNLYSLSKTLRFELVPTENTTVMLENNNVFKKDQIIQVKYEKTKPFIDRLHREFIKEALSNYAVSGLQEYFEILRAGGKKANLDSAKKQLRKHVVDQFNATASLWVSRHKDVGFKGEGIELLFKEAVFKLLKEKYGTDMNALIEDNHGKQISIFDSWKGFTGYFDKFQQTRRNLYKDDGKEGRVATRIIDQNLTRFCDNIFVYEKIKDKVSFIDVEKSFGKTCSEVFIPDYYNTCLLQDGIDSYNEFIGGKPLENGEKVQGLNELINLYRQTTGDKVPYFKKLEKQILGEKDEVFIDEITDEDFVPRVLAFYRTVDAKYKLFLKLLDDFVTNQDVYELSQIYISKKGLQEKLYRWLTPSAREVYDEELFEVLKKAKKVNNKDKQKVSGYVPDFVEVLYIKQALENIDAKLIWSDRYYSDGENEGIIDKGFSSWKQFLVILNHEYRQLLSFEDHVIIDKELDFDKEVKQLTDTVEIVSQDKNARTVTYRGGYDVYKAKLAELGQSFEKDTCTKKVIKNFADSVLSMYHFAMMFAVWDDTYPLDVFYTNNEFGYLLYYEDAYKNIVQEYNKLRNYLTKKPYSTEKWKLNFENPTLAAGFDKNKESDNSTVILRQGDKYFLGVMKKGFNKIFDNSQISQTGNSPEAYFEKMVYKYTKDVVTGIPKSSTQVKEVQEHFRNSDEDFFLEECSSVGNFIVPLKITKEIFDLNNKVYAKEDISQAMYRWALNTDEEKNYVKSFQKSYLSLGGSPELYCKSVTLWIGFCLNFLKSYPSAAYFDYSQLRQASDYESVDECYQELNNAGYTILFQNVSEKYVRVKNKNGELYLFQIKNKDWNEGSTGKKNLHTLYFESLFSKENAKQGFPFKLSGNAELFFRPGSIEQTYERRNFPREIPLKRRYSKDGIFFHIPVQVNRTKVGSPNQFNKEVNDFLAGNPNINIIGVDRGEKHLVYYSVISQNGEKIDGGSFNEINGQDYHDKLEKRAKEREQQRRDWETVEGIKDLKKGYISQVVKKLADLAIEHNAIIVMEDLNMRFKQIRGGIEKSVYQQLEKALIDKLSFLVNKGEVDPQKAGHLLKAYQLTAPIDAFKDMGKQTGIMFYTQAAYTSKIDPVTGWRPHLYLKYSSVEKAKDDISRFTKIAYKNDRFEFTYNITDFRTQKEWPLKTEWTVCSCVERFRWNKKLANGKGDYEHYPNVTDDFKKLFDSVGINYLQENIKSQVVNLDENTNVEFFREFIKLFALVCQIRNTNSEEAGNLNDFILSPVEPFFDSRSAEDFGKGLPSNGDENGAYNIARKGMIILNTLSTFKNDHGSCEGLSWGDLYISDTQWDDFAQSFHG</sequence>
<dbReference type="InterPro" id="IPR040882">
    <property type="entry name" value="Cas12a_NUC"/>
</dbReference>
<feature type="active site" description="For DNase activity of RuvC domain" evidence="1">
    <location>
        <position position="1295"/>
    </location>
</feature>
<feature type="region of interest" description="Binds crRNA in crRNA-target DNA heteroduplex" evidence="2">
    <location>
        <begin position="301"/>
        <end position="304"/>
    </location>
</feature>
<dbReference type="Pfam" id="PF18510">
    <property type="entry name" value="NUC"/>
    <property type="match status" value="1"/>
</dbReference>
<comment type="caution">
    <text evidence="7">The sequence shown here is derived from an EMBL/GenBank/DDBJ whole genome shotgun (WGS) entry which is preliminary data.</text>
</comment>
<feature type="site" description="Binds Target strand DNA; via amide nitrogen" evidence="3">
    <location>
        <position position="881"/>
    </location>
</feature>
<evidence type="ECO:0000259" key="4">
    <source>
        <dbReference type="Pfam" id="PF18501"/>
    </source>
</evidence>
<dbReference type="InterPro" id="IPR040787">
    <property type="entry name" value="Cas12a_REC1"/>
</dbReference>
<reference evidence="7 8" key="1">
    <citation type="submission" date="2017-09" db="EMBL/GenBank/DDBJ databases">
        <title>Depth-based differentiation of microbial function through sediment-hosted aquifers and enrichment of novel symbionts in the deep terrestrial subsurface.</title>
        <authorList>
            <person name="Probst A.J."/>
            <person name="Ladd B."/>
            <person name="Jarett J.K."/>
            <person name="Geller-Mcgrath D.E."/>
            <person name="Sieber C.M."/>
            <person name="Emerson J.B."/>
            <person name="Anantharaman K."/>
            <person name="Thomas B.C."/>
            <person name="Malmstrom R."/>
            <person name="Stieglmeier M."/>
            <person name="Klingl A."/>
            <person name="Woyke T."/>
            <person name="Ryan C.M."/>
            <person name="Banfield J.F."/>
        </authorList>
    </citation>
    <scope>NUCLEOTIDE SEQUENCE [LARGE SCALE GENOMIC DNA]</scope>
    <source>
        <strain evidence="7">CG22_combo_CG10-13_8_21_14_all_39_12</strain>
    </source>
</reference>
<organism evidence="7 8">
    <name type="scientific">candidate division WWE3 bacterium CG22_combo_CG10-13_8_21_14_all_39_12</name>
    <dbReference type="NCBI Taxonomy" id="1975094"/>
    <lineage>
        <taxon>Bacteria</taxon>
        <taxon>Katanobacteria</taxon>
    </lineage>
</organism>
<feature type="site" description="Binds crRNA alone and in crRNA-target DNA heteroduplex" evidence="3">
    <location>
        <position position="25"/>
    </location>
</feature>
<feature type="region of interest" description="Binds crRNA" evidence="2">
    <location>
        <begin position="857"/>
        <end position="858"/>
    </location>
</feature>
<name>A0A2H0BER8_UNCKA</name>
<evidence type="ECO:0000256" key="2">
    <source>
        <dbReference type="PIRSR" id="PIRSR627620-2"/>
    </source>
</evidence>
<evidence type="ECO:0000256" key="1">
    <source>
        <dbReference type="PIRSR" id="PIRSR627620-1"/>
    </source>
</evidence>
<dbReference type="InterPro" id="IPR040852">
    <property type="entry name" value="RuvC_1"/>
</dbReference>
<evidence type="ECO:0008006" key="9">
    <source>
        <dbReference type="Google" id="ProtNLM"/>
    </source>
</evidence>
<dbReference type="Pfam" id="PF18501">
    <property type="entry name" value="REC1"/>
    <property type="match status" value="1"/>
</dbReference>
<accession>A0A2H0BER8</accession>
<feature type="site" description="Binds DNA in crRNA-target DNA heteroduplex" evidence="3">
    <location>
        <position position="593"/>
    </location>
</feature>
<evidence type="ECO:0000313" key="7">
    <source>
        <dbReference type="EMBL" id="PIP56079.1"/>
    </source>
</evidence>
<evidence type="ECO:0000259" key="5">
    <source>
        <dbReference type="Pfam" id="PF18510"/>
    </source>
</evidence>
<evidence type="ECO:0000259" key="6">
    <source>
        <dbReference type="Pfam" id="PF18516"/>
    </source>
</evidence>
<feature type="site" description="Binds DNA protospacer adjacent motif (PAM)" evidence="3">
    <location>
        <position position="617"/>
    </location>
</feature>
<feature type="region of interest" description="Binds crRNA alone and in crRNA-target DNA heteroduplex" evidence="2">
    <location>
        <begin position="183"/>
        <end position="187"/>
    </location>
</feature>
<feature type="domain" description="Cas12a nuclease" evidence="5">
    <location>
        <begin position="1120"/>
        <end position="1275"/>
    </location>
</feature>
<gene>
    <name evidence="7" type="ORF">COX05_04950</name>
</gene>
<dbReference type="NCBIfam" id="TIGR04330">
    <property type="entry name" value="cas_Cpf1"/>
    <property type="match status" value="2"/>
</dbReference>
<evidence type="ECO:0000313" key="8">
    <source>
        <dbReference type="Proteomes" id="UP000228495"/>
    </source>
</evidence>
<feature type="domain" description="Cas12a REC1" evidence="4">
    <location>
        <begin position="58"/>
        <end position="303"/>
    </location>
</feature>
<feature type="domain" description="Cas12a RuvC nuclease" evidence="6">
    <location>
        <begin position="933"/>
        <end position="1344"/>
    </location>
</feature>
<feature type="site" description="Binds PAM" evidence="3">
    <location>
        <position position="678"/>
    </location>
</feature>
<feature type="region of interest" description="Binds crRNA" evidence="2">
    <location>
        <begin position="595"/>
        <end position="599"/>
    </location>
</feature>
<feature type="region of interest" description="Binds DNA in crRNA-target DNA heteroduplex" evidence="2">
    <location>
        <begin position="279"/>
        <end position="283"/>
    </location>
</feature>
<proteinExistence type="predicted"/>
<protein>
    <recommendedName>
        <fullName evidence="9">Type V CRISPR-associated protein Cpf1</fullName>
    </recommendedName>
</protein>